<evidence type="ECO:0000256" key="2">
    <source>
        <dbReference type="ARBA" id="ARBA00004613"/>
    </source>
</evidence>
<comment type="similarity">
    <text evidence="3">Belongs to the glycosyl hydrolase 5 (cellulase A) family.</text>
</comment>
<evidence type="ECO:0000256" key="7">
    <source>
        <dbReference type="ARBA" id="ARBA00022801"/>
    </source>
</evidence>
<comment type="subcellular location">
    <subcellularLocation>
        <location evidence="2">Secreted</location>
    </subcellularLocation>
</comment>
<sequence length="533" mass="59280">MSLISHPEGGATFAYNNFGRAPNDNFGFVKLDSIGNLVEEGKSTPFRWMSYNIPGLLLSEDRPAFVNGYPLCKAPIANSTVDARGSTIGIENGRTCYIPRGEDAWEWVVPDPREQEDAIKSIAGAGGRVTRSYTLGFGPKYHMMGPGQFNEDAFVAMDHALALCRKYGVRLVVPLVNQNSPNLYYGDYGLFTKFRGKKPEEFFTDAQLIQDFKDLLTFILNRRNTVNGVRYGDDSSILGWQTGNELGSWEGQPPPAAWTIEIAQFIKSLAPKTMVIDGTMGGHNLKGRVPREVLESPFVDVISNNYYYGLEDLPRYSFDSTYVRGFKKGFIVGEFGLSSTSNLEKVAAAIAENTNISGGLIWSLRYHSIYGGFYTHFEKLDFWSYHVPGFPAAPGFSVGENDIVMMLRKHALKVQGRSPMEPYPVPSAPGLIEGVTPLELRWIGSTWASHYIISRRDCSQQGSMQTKTQTKRRPSLWSVIATKVTDNVEWGKTIYSDRTAIVAHPYCYKIQAVSVDGYIEHGAALEIGPIQDD</sequence>
<keyword evidence="7" id="KW-0378">Hydrolase</keyword>
<evidence type="ECO:0000256" key="1">
    <source>
        <dbReference type="ARBA" id="ARBA00001678"/>
    </source>
</evidence>
<dbReference type="Proteomes" id="UP001648503">
    <property type="component" value="Unassembled WGS sequence"/>
</dbReference>
<evidence type="ECO:0000256" key="5">
    <source>
        <dbReference type="ARBA" id="ARBA00022525"/>
    </source>
</evidence>
<name>A0ABQ8F722_9FUNG</name>
<evidence type="ECO:0000256" key="4">
    <source>
        <dbReference type="ARBA" id="ARBA00012706"/>
    </source>
</evidence>
<evidence type="ECO:0000259" key="9">
    <source>
        <dbReference type="Pfam" id="PF26410"/>
    </source>
</evidence>
<evidence type="ECO:0000256" key="8">
    <source>
        <dbReference type="ARBA" id="ARBA00023295"/>
    </source>
</evidence>
<dbReference type="Gene3D" id="3.20.20.80">
    <property type="entry name" value="Glycosidases"/>
    <property type="match status" value="1"/>
</dbReference>
<dbReference type="EC" id="3.2.1.78" evidence="4"/>
<organism evidence="10 11">
    <name type="scientific">Batrachochytrium salamandrivorans</name>
    <dbReference type="NCBI Taxonomy" id="1357716"/>
    <lineage>
        <taxon>Eukaryota</taxon>
        <taxon>Fungi</taxon>
        <taxon>Fungi incertae sedis</taxon>
        <taxon>Chytridiomycota</taxon>
        <taxon>Chytridiomycota incertae sedis</taxon>
        <taxon>Chytridiomycetes</taxon>
        <taxon>Rhizophydiales</taxon>
        <taxon>Rhizophydiales incertae sedis</taxon>
        <taxon>Batrachochytrium</taxon>
    </lineage>
</organism>
<gene>
    <name evidence="10" type="ORF">BASA50_007629</name>
</gene>
<evidence type="ECO:0000313" key="10">
    <source>
        <dbReference type="EMBL" id="KAH6593109.1"/>
    </source>
</evidence>
<protein>
    <recommendedName>
        <fullName evidence="4">mannan endo-1,4-beta-mannosidase</fullName>
        <ecNumber evidence="4">3.2.1.78</ecNumber>
    </recommendedName>
</protein>
<dbReference type="SUPFAM" id="SSF51445">
    <property type="entry name" value="(Trans)glycosidases"/>
    <property type="match status" value="1"/>
</dbReference>
<evidence type="ECO:0000256" key="3">
    <source>
        <dbReference type="ARBA" id="ARBA00005641"/>
    </source>
</evidence>
<keyword evidence="5" id="KW-0964">Secreted</keyword>
<reference evidence="10 11" key="1">
    <citation type="submission" date="2021-02" db="EMBL/GenBank/DDBJ databases">
        <title>Variation within the Batrachochytrium salamandrivorans European outbreak.</title>
        <authorList>
            <person name="Kelly M."/>
            <person name="Pasmans F."/>
            <person name="Shea T.P."/>
            <person name="Munoz J.F."/>
            <person name="Carranza S."/>
            <person name="Cuomo C.A."/>
            <person name="Martel A."/>
        </authorList>
    </citation>
    <scope>NUCLEOTIDE SEQUENCE [LARGE SCALE GENOMIC DNA]</scope>
    <source>
        <strain evidence="10 11">AMFP18/2</strain>
    </source>
</reference>
<evidence type="ECO:0000256" key="6">
    <source>
        <dbReference type="ARBA" id="ARBA00022729"/>
    </source>
</evidence>
<accession>A0ABQ8F722</accession>
<comment type="caution">
    <text evidence="10">The sequence shown here is derived from an EMBL/GenBank/DDBJ whole genome shotgun (WGS) entry which is preliminary data.</text>
</comment>
<proteinExistence type="inferred from homology"/>
<dbReference type="PANTHER" id="PTHR31451:SF39">
    <property type="entry name" value="MANNAN ENDO-1,4-BETA-MANNOSIDASE 1"/>
    <property type="match status" value="1"/>
</dbReference>
<comment type="catalytic activity">
    <reaction evidence="1">
        <text>Random hydrolysis of (1-&gt;4)-beta-D-mannosidic linkages in mannans, galactomannans and glucomannans.</text>
        <dbReference type="EC" id="3.2.1.78"/>
    </reaction>
</comment>
<dbReference type="EMBL" id="JAFCIX010000361">
    <property type="protein sequence ID" value="KAH6593109.1"/>
    <property type="molecule type" value="Genomic_DNA"/>
</dbReference>
<dbReference type="Pfam" id="PF26410">
    <property type="entry name" value="GH5_mannosidase"/>
    <property type="match status" value="1"/>
</dbReference>
<keyword evidence="8" id="KW-0326">Glycosidase</keyword>
<dbReference type="InterPro" id="IPR045053">
    <property type="entry name" value="MAN-like"/>
</dbReference>
<keyword evidence="11" id="KW-1185">Reference proteome</keyword>
<dbReference type="PANTHER" id="PTHR31451">
    <property type="match status" value="1"/>
</dbReference>
<evidence type="ECO:0000313" key="11">
    <source>
        <dbReference type="Proteomes" id="UP001648503"/>
    </source>
</evidence>
<dbReference type="InterPro" id="IPR017853">
    <property type="entry name" value="GH"/>
</dbReference>
<dbReference type="InterPro" id="IPR001547">
    <property type="entry name" value="Glyco_hydro_5"/>
</dbReference>
<feature type="domain" description="Glycoside hydrolase family 5" evidence="9">
    <location>
        <begin position="143"/>
        <end position="283"/>
    </location>
</feature>
<keyword evidence="6" id="KW-0732">Signal</keyword>